<evidence type="ECO:0000313" key="5">
    <source>
        <dbReference type="Proteomes" id="UP000273270"/>
    </source>
</evidence>
<gene>
    <name evidence="4" type="ORF">EG346_09120</name>
</gene>
<dbReference type="Pfam" id="PF24879">
    <property type="entry name" value="DUF7737"/>
    <property type="match status" value="1"/>
</dbReference>
<feature type="domain" description="DUF7737" evidence="3">
    <location>
        <begin position="1590"/>
        <end position="1691"/>
    </location>
</feature>
<sequence length="1696" mass="196819">MQEVIGNYEHRISKYMEIIEKLESKKTVNHYRNFRKELKEQTEKGLLSKIFSKPQLKKEVAELGILIVGKTNYFEDVSLGSERMENIKKYIKPNMWDDKDYYQLLVYFFGPNADLVKHALNKMPYKMYQTGYYRRSFRAPHNENYILLNQINLIGGLLQLPSSYSYTNGGEQFYDLTLEEQIIYDSNISNSSNQFYIWSAAIDTGNAGIYQLIEDIIFNKHPEGKVSRNIIKALLNSEQQHCWELVEKLLLAAQRQEGLRQTVLEALDETSIGALEYMTNVIAEHQLTRFSSVVRSIDTWTGLGWDTEKESVVRTIVSLAHTYFNNPDQIPDAIKSSNNNEVYMALWVQSVWDVEKAVPYLHQLYDKGSIEKKCLAIKFAGETQDPYIQMPLYYKAVLEGDLQVLAFAGEPLSTLLSANVTSKFFINNGDYPDFFEKLHELTQKIALKEKKFEGKIFSWLNATFSKSNFYASMFYLVGEDTEKMNLVLSYFDQFDLSLREQISRSVLGDFYCYSYSYNFGKKKKAVTPFQKEFAFKIIKDRGESLIASGINVLQQNPLHQEEVMAFFDMFKRKGGALRKKLIELVIQQEDGVVVPLVDELMGKGDIEQRTASLDIMLQLQKDKRISAQIGKWTAQYAEKSKVSEREQSLLDQLNPSDDKKVLSAENGFGFYDPSVVSKFELPEVKESSLYAKATKKDPYGFTQSINHIKEELRKLNDLFLKNKDYEYEADDSNGSKITVLMGNTFRHIINNTENFTSEQIAENYPLHEIWAQWYKESGLQPRDLFLLTFAENCDRKKFRDFLDNYVFYHKDIIPNPLKTDYYWDNPVKRILEILQYKFVFEEKTDFLIDACSTLFAHLPDEVINYKTKEREYYYGGGTGWQQTGFFNVFLQAVPFKDLTDEQYIKQWNLYRWMQFNGLEENKKYSVPNFYLFCKAYELNVITKDELYEGIFTAESVIRDLTRAKNYTTYHQQERYVDTFPFLKPIIEEIQNTFLDVELIRGDANTAVSQFVQEFQTLFGAHRLVQLLKGLGKSGLYANYIYSYGDESMTKQKLFSYLIKNSYPLESDTQESFNEMMKKEKMAELRLIQAAIYAPQWQKLISTYLGWKGLDSAIWWMHAHTKTSAYQAQNSELESEVAKYSSVDVQEFQDGAVDKDWFIKAYKELGKARWEMLYESAKYISDGNGHRRARLYSDTLTGDLKIKEVTAKVKDKRDQDYLRVYGLVPLSKANPEKDVLSRYEYIQQFKKESKEFGSMKQASEALAIRVALENLARNAGYPDPIRLTWAMETKQIQVILSKETQVTIDGVTGGLIIETDGKAEIVVFRDDKQLKSIPPKIKKDKAIVELGNYRKIMREQWTRSRKGLEEAMIRGDEFLFAEIKNLFEHPVIVKHLEKLVFISSDNKIGFYHEGNLVDAHGEIHEVSKTDTLRIAHCVDLHQHSVWSDYQHYCFTEKLIQPFKQIFRELYVPTPDELKEKSVSRRYAGHQVQPKQTLALLKTRGWKVDYEEGLQKVYHKEGFQVKMYAAANWFSPAEVEHPTLETIEFHSLKNYKNIPFEDINPRLFSEVMRDIDLVVSVAHVGGVEPEASHSSIEMRAVLMKETARLFKLDNVSIEGSHVLVKGTMAEYSVHLGSAVVHQVPGKYLSILPVHSQHRGRLFLPFADDDPKSAEVMSKVLLLAKDHEIQDPTILSQIKREFV</sequence>
<name>A0A3G6LYL0_CHRCU</name>
<evidence type="ECO:0000259" key="2">
    <source>
        <dbReference type="Pfam" id="PF18991"/>
    </source>
</evidence>
<dbReference type="InterPro" id="IPR056639">
    <property type="entry name" value="DUF7737"/>
</dbReference>
<evidence type="ECO:0000259" key="3">
    <source>
        <dbReference type="Pfam" id="PF24879"/>
    </source>
</evidence>
<reference evidence="5" key="1">
    <citation type="submission" date="2018-11" db="EMBL/GenBank/DDBJ databases">
        <title>Proposal to divide the Flavobacteriaceae and reorganize its genera based on Amino Acid Identity values calculated from whole genome sequences.</title>
        <authorList>
            <person name="Nicholson A.C."/>
            <person name="Gulvik C.A."/>
            <person name="Whitney A.M."/>
            <person name="Humrighouse B.W."/>
            <person name="Bell M."/>
            <person name="Holmes B."/>
            <person name="Steigerwalt A.G."/>
            <person name="Villarma A."/>
            <person name="Sheth M."/>
            <person name="Batra D."/>
            <person name="Pryor J."/>
            <person name="Bernardet J.-F."/>
            <person name="Hugo C."/>
            <person name="Kampfer P."/>
            <person name="Newman J."/>
            <person name="McQuiston J.R."/>
        </authorList>
    </citation>
    <scope>NUCLEOTIDE SEQUENCE [LARGE SCALE GENOMIC DNA]</scope>
    <source>
        <strain evidence="5">G0188</strain>
    </source>
</reference>
<protein>
    <submittedName>
        <fullName evidence="4">DUF4132 domain-containing protein</fullName>
    </submittedName>
</protein>
<dbReference type="InterPro" id="IPR025406">
    <property type="entry name" value="DUF4132"/>
</dbReference>
<feature type="domain" description="DUF5724" evidence="2">
    <location>
        <begin position="88"/>
        <end position="1286"/>
    </location>
</feature>
<proteinExistence type="predicted"/>
<dbReference type="Pfam" id="PF13569">
    <property type="entry name" value="DUF4132"/>
    <property type="match status" value="1"/>
</dbReference>
<accession>A0A3G6LYL0</accession>
<dbReference type="Pfam" id="PF18991">
    <property type="entry name" value="DUF5724"/>
    <property type="match status" value="1"/>
</dbReference>
<evidence type="ECO:0000259" key="1">
    <source>
        <dbReference type="Pfam" id="PF13569"/>
    </source>
</evidence>
<dbReference type="Proteomes" id="UP000273270">
    <property type="component" value="Chromosome"/>
</dbReference>
<dbReference type="EMBL" id="CP033920">
    <property type="protein sequence ID" value="AZA48332.1"/>
    <property type="molecule type" value="Genomic_DNA"/>
</dbReference>
<dbReference type="InterPro" id="IPR043782">
    <property type="entry name" value="DUF5724"/>
</dbReference>
<keyword evidence="5" id="KW-1185">Reference proteome</keyword>
<dbReference type="KEGG" id="ccau:EG346_09120"/>
<organism evidence="4 5">
    <name type="scientific">Chryseobacterium carnipullorum</name>
    <dbReference type="NCBI Taxonomy" id="1124835"/>
    <lineage>
        <taxon>Bacteria</taxon>
        <taxon>Pseudomonadati</taxon>
        <taxon>Bacteroidota</taxon>
        <taxon>Flavobacteriia</taxon>
        <taxon>Flavobacteriales</taxon>
        <taxon>Weeksellaceae</taxon>
        <taxon>Chryseobacterium group</taxon>
        <taxon>Chryseobacterium</taxon>
    </lineage>
</organism>
<evidence type="ECO:0000313" key="4">
    <source>
        <dbReference type="EMBL" id="AZA48332.1"/>
    </source>
</evidence>
<feature type="domain" description="DUF4132" evidence="1">
    <location>
        <begin position="1327"/>
        <end position="1500"/>
    </location>
</feature>